<protein>
    <submittedName>
        <fullName evidence="1">Uncharacterized protein</fullName>
    </submittedName>
</protein>
<comment type="caution">
    <text evidence="1">The sequence shown here is derived from an EMBL/GenBank/DDBJ whole genome shotgun (WGS) entry which is preliminary data.</text>
</comment>
<organism evidence="1 2">
    <name type="scientific">Boeremia exigua</name>
    <dbReference type="NCBI Taxonomy" id="749465"/>
    <lineage>
        <taxon>Eukaryota</taxon>
        <taxon>Fungi</taxon>
        <taxon>Dikarya</taxon>
        <taxon>Ascomycota</taxon>
        <taxon>Pezizomycotina</taxon>
        <taxon>Dothideomycetes</taxon>
        <taxon>Pleosporomycetidae</taxon>
        <taxon>Pleosporales</taxon>
        <taxon>Pleosporineae</taxon>
        <taxon>Didymellaceae</taxon>
        <taxon>Boeremia</taxon>
    </lineage>
</organism>
<proteinExistence type="predicted"/>
<evidence type="ECO:0000313" key="1">
    <source>
        <dbReference type="EMBL" id="KAJ8113031.1"/>
    </source>
</evidence>
<gene>
    <name evidence="1" type="ORF">OPT61_g4746</name>
</gene>
<evidence type="ECO:0000313" key="2">
    <source>
        <dbReference type="Proteomes" id="UP001153331"/>
    </source>
</evidence>
<reference evidence="1" key="1">
    <citation type="submission" date="2022-11" db="EMBL/GenBank/DDBJ databases">
        <title>Genome Sequence of Boeremia exigua.</title>
        <authorList>
            <person name="Buettner E."/>
        </authorList>
    </citation>
    <scope>NUCLEOTIDE SEQUENCE</scope>
    <source>
        <strain evidence="1">CU02</strain>
    </source>
</reference>
<sequence length="297" mass="32566">MATEEVVLIPFGPLANCTVELCPLEWSVFRYLPNIPANAIFLGAFGLLLILHLFQGVRYKSWTFMSCMLAGCSLEIAGYVGRIMLHGNPFDFNAFLVNLVPITVAPVFFCAAIYIQLTRVINHIDRSKSRLKPRLITFIFIPCDVTSLVLQGAGGALSAGALSAEGTVVGVNVSKAGLIFQVITLVLFIALSTDYLLVLKRSHKKSGVSLERSLKVMIACLSAATLLILARCVFRIYELKDGYFSPAFRDEGTFIAFESVFMCIAVACLNVGHPGRAFHTRTTMNDEVIVLEPHIPK</sequence>
<accession>A0ACC2ID14</accession>
<name>A0ACC2ID14_9PLEO</name>
<dbReference type="Proteomes" id="UP001153331">
    <property type="component" value="Unassembled WGS sequence"/>
</dbReference>
<keyword evidence="2" id="KW-1185">Reference proteome</keyword>
<dbReference type="EMBL" id="JAPHNI010000280">
    <property type="protein sequence ID" value="KAJ8113031.1"/>
    <property type="molecule type" value="Genomic_DNA"/>
</dbReference>